<dbReference type="Pfam" id="PF00027">
    <property type="entry name" value="cNMP_binding"/>
    <property type="match status" value="1"/>
</dbReference>
<dbReference type="InterPro" id="IPR018490">
    <property type="entry name" value="cNMP-bd_dom_sf"/>
</dbReference>
<accession>A0A6J7C370</accession>
<dbReference type="EMBL" id="CAEZYF010000031">
    <property type="protein sequence ID" value="CAB4744765.1"/>
    <property type="molecule type" value="Genomic_DNA"/>
</dbReference>
<dbReference type="PROSITE" id="PS50042">
    <property type="entry name" value="CNMP_BINDING_3"/>
    <property type="match status" value="1"/>
</dbReference>
<reference evidence="4" key="1">
    <citation type="submission" date="2020-05" db="EMBL/GenBank/DDBJ databases">
        <authorList>
            <person name="Chiriac C."/>
            <person name="Salcher M."/>
            <person name="Ghai R."/>
            <person name="Kavagutti S V."/>
        </authorList>
    </citation>
    <scope>NUCLEOTIDE SEQUENCE</scope>
</reference>
<organism evidence="4">
    <name type="scientific">freshwater metagenome</name>
    <dbReference type="NCBI Taxonomy" id="449393"/>
    <lineage>
        <taxon>unclassified sequences</taxon>
        <taxon>metagenomes</taxon>
        <taxon>ecological metagenomes</taxon>
    </lineage>
</organism>
<evidence type="ECO:0000313" key="3">
    <source>
        <dbReference type="EMBL" id="CAB4744765.1"/>
    </source>
</evidence>
<dbReference type="CDD" id="cd00038">
    <property type="entry name" value="CAP_ED"/>
    <property type="match status" value="1"/>
</dbReference>
<evidence type="ECO:0000313" key="6">
    <source>
        <dbReference type="EMBL" id="CAB5016387.1"/>
    </source>
</evidence>
<dbReference type="InterPro" id="IPR000595">
    <property type="entry name" value="cNMP-bd_dom"/>
</dbReference>
<proteinExistence type="predicted"/>
<dbReference type="EMBL" id="CAFBOL010000136">
    <property type="protein sequence ID" value="CAB5016387.1"/>
    <property type="molecule type" value="Genomic_DNA"/>
</dbReference>
<feature type="domain" description="Cyclic nucleotide-binding" evidence="1">
    <location>
        <begin position="13"/>
        <end position="113"/>
    </location>
</feature>
<dbReference type="EMBL" id="CAESGF010000027">
    <property type="protein sequence ID" value="CAB4365275.1"/>
    <property type="molecule type" value="Genomic_DNA"/>
</dbReference>
<dbReference type="SMART" id="SM00100">
    <property type="entry name" value="cNMP"/>
    <property type="match status" value="1"/>
</dbReference>
<gene>
    <name evidence="3" type="ORF">UFOPK2656_03160</name>
    <name evidence="4" type="ORF">UFOPK3267_01410</name>
    <name evidence="5" type="ORF">UFOPK3651_02873</name>
    <name evidence="6" type="ORF">UFOPK3931_03104</name>
    <name evidence="2" type="ORF">UFOPK4189_03020</name>
</gene>
<dbReference type="EMBL" id="CAFBMT010000023">
    <property type="protein sequence ID" value="CAB4951381.1"/>
    <property type="molecule type" value="Genomic_DNA"/>
</dbReference>
<evidence type="ECO:0000259" key="1">
    <source>
        <dbReference type="PROSITE" id="PS50042"/>
    </source>
</evidence>
<sequence>MNEIRQSLATHPFFAGLSERRIDTLAAFAFVRDLPAGEWLARTGADADVFYALIHGRAGIEIHAADRHPLVVATVHSGDVIGWSWFVEPHRWHFDVVALDDLHLLAIDAPRLRAECAVDHELGYHVAGQLTRVLASRLEAARHQLVDVYGLAR</sequence>
<name>A0A6J7C370_9ZZZZ</name>
<dbReference type="InterPro" id="IPR014710">
    <property type="entry name" value="RmlC-like_jellyroll"/>
</dbReference>
<evidence type="ECO:0000313" key="4">
    <source>
        <dbReference type="EMBL" id="CAB4851128.1"/>
    </source>
</evidence>
<dbReference type="SUPFAM" id="SSF51206">
    <property type="entry name" value="cAMP-binding domain-like"/>
    <property type="match status" value="1"/>
</dbReference>
<protein>
    <submittedName>
        <fullName evidence="4">Unannotated protein</fullName>
    </submittedName>
</protein>
<evidence type="ECO:0000313" key="2">
    <source>
        <dbReference type="EMBL" id="CAB4365275.1"/>
    </source>
</evidence>
<evidence type="ECO:0000313" key="5">
    <source>
        <dbReference type="EMBL" id="CAB4951381.1"/>
    </source>
</evidence>
<dbReference type="AlphaFoldDB" id="A0A6J7C370"/>
<dbReference type="EMBL" id="CAFBIY010000071">
    <property type="protein sequence ID" value="CAB4851128.1"/>
    <property type="molecule type" value="Genomic_DNA"/>
</dbReference>
<dbReference type="Gene3D" id="2.60.120.10">
    <property type="entry name" value="Jelly Rolls"/>
    <property type="match status" value="1"/>
</dbReference>